<evidence type="ECO:0000256" key="1">
    <source>
        <dbReference type="ARBA" id="ARBA00004429"/>
    </source>
</evidence>
<reference evidence="10 11" key="1">
    <citation type="journal article" date="2013" name="ISME J.">
        <title>By their genes ye shall know them: genomic signatures of predatory bacteria.</title>
        <authorList>
            <person name="Pasternak Z."/>
            <person name="Pietrokovski S."/>
            <person name="Rotem O."/>
            <person name="Gophna U."/>
            <person name="Lurie-Weinberger M.N."/>
            <person name="Jurkevitch E."/>
        </authorList>
    </citation>
    <scope>NUCLEOTIDE SEQUENCE [LARGE SCALE GENOMIC DNA]</scope>
    <source>
        <strain evidence="10">EPB</strain>
    </source>
</reference>
<evidence type="ECO:0000256" key="8">
    <source>
        <dbReference type="ARBA" id="ARBA00023136"/>
    </source>
</evidence>
<evidence type="ECO:0000313" key="10">
    <source>
        <dbReference type="EMBL" id="AGH98926.1"/>
    </source>
</evidence>
<dbReference type="FunFam" id="3.30.2090.10:FF:000002">
    <property type="entry name" value="Efflux pump membrane transporter"/>
    <property type="match status" value="1"/>
</dbReference>
<dbReference type="PRINTS" id="PR00702">
    <property type="entry name" value="ACRIFLAVINRP"/>
</dbReference>
<dbReference type="FunFam" id="3.30.2090.10:FF:000001">
    <property type="entry name" value="Efflux pump membrane transporter"/>
    <property type="match status" value="1"/>
</dbReference>
<feature type="transmembrane region" description="Helical" evidence="9">
    <location>
        <begin position="893"/>
        <end position="913"/>
    </location>
</feature>
<comment type="similarity">
    <text evidence="2">Belongs to the resistance-nodulation-cell division (RND) (TC 2.A.6) family.</text>
</comment>
<dbReference type="PANTHER" id="PTHR32063">
    <property type="match status" value="1"/>
</dbReference>
<dbReference type="FunFam" id="1.20.1640.10:FF:000001">
    <property type="entry name" value="Efflux pump membrane transporter"/>
    <property type="match status" value="1"/>
</dbReference>
<evidence type="ECO:0000256" key="3">
    <source>
        <dbReference type="ARBA" id="ARBA00022448"/>
    </source>
</evidence>
<dbReference type="InterPro" id="IPR027463">
    <property type="entry name" value="AcrB_DN_DC_subdom"/>
</dbReference>
<dbReference type="SUPFAM" id="SSF82866">
    <property type="entry name" value="Multidrug efflux transporter AcrB transmembrane domain"/>
    <property type="match status" value="2"/>
</dbReference>
<dbReference type="GO" id="GO:0042910">
    <property type="term" value="F:xenobiotic transmembrane transporter activity"/>
    <property type="evidence" value="ECO:0007669"/>
    <property type="project" value="TreeGrafter"/>
</dbReference>
<comment type="subcellular location">
    <subcellularLocation>
        <location evidence="1">Cell inner membrane</location>
        <topology evidence="1">Multi-pass membrane protein</topology>
    </subcellularLocation>
</comment>
<dbReference type="SUPFAM" id="SSF82693">
    <property type="entry name" value="Multidrug efflux transporter AcrB pore domain, PN1, PN2, PC1 and PC2 subdomains"/>
    <property type="match status" value="3"/>
</dbReference>
<evidence type="ECO:0000256" key="4">
    <source>
        <dbReference type="ARBA" id="ARBA00022475"/>
    </source>
</evidence>
<evidence type="ECO:0000256" key="6">
    <source>
        <dbReference type="ARBA" id="ARBA00022692"/>
    </source>
</evidence>
<dbReference type="STRING" id="349215.A11S_2128"/>
<feature type="transmembrane region" description="Helical" evidence="9">
    <location>
        <begin position="437"/>
        <end position="458"/>
    </location>
</feature>
<evidence type="ECO:0000256" key="7">
    <source>
        <dbReference type="ARBA" id="ARBA00022989"/>
    </source>
</evidence>
<dbReference type="Gene3D" id="1.20.1640.10">
    <property type="entry name" value="Multidrug efflux transporter AcrB transmembrane domain"/>
    <property type="match status" value="2"/>
</dbReference>
<name>M4VLD2_9BACT</name>
<dbReference type="Proteomes" id="UP000011932">
    <property type="component" value="Chromosome"/>
</dbReference>
<dbReference type="Pfam" id="PF00873">
    <property type="entry name" value="ACR_tran"/>
    <property type="match status" value="1"/>
</dbReference>
<dbReference type="NCBIfam" id="NF000282">
    <property type="entry name" value="RND_permease_1"/>
    <property type="match status" value="1"/>
</dbReference>
<dbReference type="KEGG" id="man:A11S_2128"/>
<dbReference type="PANTHER" id="PTHR32063:SF13">
    <property type="entry name" value="MULTIDRUG EFFLUX PUMP SUBUNIT ACRB-RELATED"/>
    <property type="match status" value="1"/>
</dbReference>
<accession>M4VLD2</accession>
<keyword evidence="5" id="KW-0997">Cell inner membrane</keyword>
<dbReference type="SUPFAM" id="SSF82714">
    <property type="entry name" value="Multidrug efflux transporter AcrB TolC docking domain, DN and DC subdomains"/>
    <property type="match status" value="2"/>
</dbReference>
<keyword evidence="3" id="KW-0813">Transport</keyword>
<dbReference type="InterPro" id="IPR001036">
    <property type="entry name" value="Acrflvin-R"/>
</dbReference>
<dbReference type="Gene3D" id="3.30.70.1320">
    <property type="entry name" value="Multidrug efflux transporter AcrB pore domain like"/>
    <property type="match status" value="1"/>
</dbReference>
<evidence type="ECO:0000256" key="2">
    <source>
        <dbReference type="ARBA" id="ARBA00010942"/>
    </source>
</evidence>
<organism evidence="10 11">
    <name type="scientific">Micavibrio aeruginosavorus EPB</name>
    <dbReference type="NCBI Taxonomy" id="349215"/>
    <lineage>
        <taxon>Bacteria</taxon>
        <taxon>Pseudomonadati</taxon>
        <taxon>Bdellovibrionota</taxon>
        <taxon>Bdellovibrionia</taxon>
        <taxon>Bdellovibrionales</taxon>
        <taxon>Pseudobdellovibrionaceae</taxon>
        <taxon>Micavibrio</taxon>
    </lineage>
</organism>
<dbReference type="InterPro" id="IPR004764">
    <property type="entry name" value="MdtF-like"/>
</dbReference>
<dbReference type="GO" id="GO:0005886">
    <property type="term" value="C:plasma membrane"/>
    <property type="evidence" value="ECO:0007669"/>
    <property type="project" value="UniProtKB-SubCell"/>
</dbReference>
<dbReference type="PATRIC" id="fig|349215.9.peg.2066"/>
<feature type="transmembrane region" description="Helical" evidence="9">
    <location>
        <begin position="470"/>
        <end position="497"/>
    </location>
</feature>
<dbReference type="GO" id="GO:0009636">
    <property type="term" value="P:response to toxic substance"/>
    <property type="evidence" value="ECO:0007669"/>
    <property type="project" value="UniProtKB-ARBA"/>
</dbReference>
<feature type="transmembrane region" description="Helical" evidence="9">
    <location>
        <begin position="340"/>
        <end position="358"/>
    </location>
</feature>
<keyword evidence="4" id="KW-1003">Cell membrane</keyword>
<feature type="transmembrane region" description="Helical" evidence="9">
    <location>
        <begin position="536"/>
        <end position="553"/>
    </location>
</feature>
<dbReference type="NCBIfam" id="TIGR00915">
    <property type="entry name" value="2A0602"/>
    <property type="match status" value="1"/>
</dbReference>
<dbReference type="AlphaFoldDB" id="M4VLD2"/>
<dbReference type="OrthoDB" id="9806532at2"/>
<feature type="transmembrane region" description="Helical" evidence="9">
    <location>
        <begin position="12"/>
        <end position="32"/>
    </location>
</feature>
<dbReference type="Gene3D" id="3.30.2090.10">
    <property type="entry name" value="Multidrug efflux transporter AcrB TolC docking domain, DN and DC subdomains"/>
    <property type="match status" value="2"/>
</dbReference>
<keyword evidence="8 9" id="KW-0472">Membrane</keyword>
<sequence>MAQFFIDRPVFAWVISILIMLGGLLSIFTLPIEQYPQIAPPTVSISASYPGASAETLENSVTQVIEQRLTGIDYLRYFSSSSDSSGNVGVTLTFEPEADPDTAQVQVQNKLQAAMALFPEEVQRQGITVSKGQSGFLMVISFYSDNGEMTQEEIGDYVNSRLVDPLSRVQGVGNMTVFGPPHAMRIWLDPDKMHSYNMTTTEVVAAVRAQNADVSSGQLGGVPAVKGQRLNATISAQSRLKTAEQFENIFLRVNKDGSQVRLKDVARVELGAQDYSMITRYRGKAASGMAVSLATGANALETSRLVKEKVAELERFMPKDMKVVYPYDTTPFVELSIKSVVMTLIEAIVLVVAVMFLFMQNLRATLIPTIAVPVVLLGTFGVLAIFGYSINTLTMFAMVLAIGLLVDDAIVVVENVERLMEEEKLPPREATKKSMKQITGALVGIALVLSAVFVPMAFFSGSTGAIYRQFSLTIVSAMALSVLVAVILTPALCASILKPSDHHGDKKGFFGWFNRTFERSKKSYGKSAGYVSRRSVRFVLIYLALIVAMAGIFTKIPTAFLPDEDQGIMFAQVAAPAGSTLERTLESMEKVEQYLATQDTIEGFFSVTGYSFAGRGQNSGVVFIQLKDWAERTGEGQSLFDIVRRSMGALSTIKDASVYAFYPPPITALGNVSGFELQLLDQAGLGHEALVAAQNQLLGMAAQDPRLAGVRPNGLPDVPEYKVNIDHEKASAQGLSIAQINATLQTAWGSSYVNDFSHEGRIKRVFMQGDASYRMNPDDVDKWFVRNQEGNMVPFSSFATAEWSYGSPKLQRYNGTPSLQIQGAPAQGVSSGDAMAAMEEIAAKLPDGIGYAWSGLSYEERAAGAQTMLLYALSLLIVFLCLAALYESWSVPFAVMLVVPLGILGAVVATFASGLSNDVYFQVGLLTTIGLSAKNAILIVEFAKAQYDSGVDLFEATMHAAEQRLRPILMTSLAFILGVMPLAIASGAGSASQNAIGIGVIGGMISATFLAIFFVPMFFIVIQARFVKKKKPATAIPEGGHHEPI</sequence>
<gene>
    <name evidence="10" type="ORF">A11S_2128</name>
</gene>
<dbReference type="GO" id="GO:0015562">
    <property type="term" value="F:efflux transmembrane transporter activity"/>
    <property type="evidence" value="ECO:0007669"/>
    <property type="project" value="InterPro"/>
</dbReference>
<feature type="transmembrane region" description="Helical" evidence="9">
    <location>
        <begin position="968"/>
        <end position="989"/>
    </location>
</feature>
<feature type="transmembrane region" description="Helical" evidence="9">
    <location>
        <begin position="868"/>
        <end position="886"/>
    </location>
</feature>
<evidence type="ECO:0000256" key="9">
    <source>
        <dbReference type="SAM" id="Phobius"/>
    </source>
</evidence>
<dbReference type="FunFam" id="3.30.70.1430:FF:000001">
    <property type="entry name" value="Efflux pump membrane transporter"/>
    <property type="match status" value="1"/>
</dbReference>
<keyword evidence="7 9" id="KW-1133">Transmembrane helix</keyword>
<dbReference type="Gene3D" id="3.30.70.1440">
    <property type="entry name" value="Multidrug efflux transporter AcrB pore domain"/>
    <property type="match status" value="1"/>
</dbReference>
<protein>
    <submittedName>
        <fullName evidence="10">RND efflux system, inner membrane transporter CmeB</fullName>
    </submittedName>
</protein>
<evidence type="ECO:0000313" key="11">
    <source>
        <dbReference type="Proteomes" id="UP000011932"/>
    </source>
</evidence>
<dbReference type="RefSeq" id="WP_015468440.1">
    <property type="nucleotide sequence ID" value="NC_020812.1"/>
</dbReference>
<dbReference type="Gene3D" id="3.30.70.1430">
    <property type="entry name" value="Multidrug efflux transporter AcrB pore domain"/>
    <property type="match status" value="2"/>
</dbReference>
<dbReference type="EMBL" id="CP003538">
    <property type="protein sequence ID" value="AGH98926.1"/>
    <property type="molecule type" value="Genomic_DNA"/>
</dbReference>
<proteinExistence type="inferred from homology"/>
<dbReference type="HOGENOM" id="CLU_002755_0_1_5"/>
<feature type="transmembrane region" description="Helical" evidence="9">
    <location>
        <begin position="919"/>
        <end position="940"/>
    </location>
</feature>
<evidence type="ECO:0000256" key="5">
    <source>
        <dbReference type="ARBA" id="ARBA00022519"/>
    </source>
</evidence>
<keyword evidence="6 9" id="KW-0812">Transmembrane</keyword>
<feature type="transmembrane region" description="Helical" evidence="9">
    <location>
        <begin position="370"/>
        <end position="390"/>
    </location>
</feature>
<feature type="transmembrane region" description="Helical" evidence="9">
    <location>
        <begin position="995"/>
        <end position="1022"/>
    </location>
</feature>